<evidence type="ECO:0000313" key="8">
    <source>
        <dbReference type="Proteomes" id="UP000317638"/>
    </source>
</evidence>
<dbReference type="SUPFAM" id="SSF55811">
    <property type="entry name" value="Nudix"/>
    <property type="match status" value="1"/>
</dbReference>
<sequence>MTDFRVHVDISGGVGRLRWDEQVVDSDTLQRAVSLASDDAILAHDLRRLQVDLLASDRAARSAVHRCGFRLEGILRSAQETPSGELVDVLVYARLAVDPVYGAEGFSGVMNSVLPTKRVIGHAVFRNEAGEVLLTETVYKEDWELPGGVVERGETPRQGAEREVLEEIGLAVTFGQPALVDWMPPYLGWDDAVEYIFDGGVLPDDVAAALLPTDREIRALHWVPRGEFTRRVTALSARRLELVLDGYRGMTENGLPVT</sequence>
<dbReference type="RefSeq" id="WP_143938893.1">
    <property type="nucleotide sequence ID" value="NZ_VKKG01000005.1"/>
</dbReference>
<dbReference type="Pfam" id="PF00293">
    <property type="entry name" value="NUDIX"/>
    <property type="match status" value="1"/>
</dbReference>
<dbReference type="Gene3D" id="3.90.79.10">
    <property type="entry name" value="Nucleoside Triphosphate Pyrophosphohydrolase"/>
    <property type="match status" value="1"/>
</dbReference>
<dbReference type="PANTHER" id="PTHR43046">
    <property type="entry name" value="GDP-MANNOSE MANNOSYL HYDROLASE"/>
    <property type="match status" value="1"/>
</dbReference>
<evidence type="ECO:0000256" key="3">
    <source>
        <dbReference type="ARBA" id="ARBA00022801"/>
    </source>
</evidence>
<dbReference type="Proteomes" id="UP000317638">
    <property type="component" value="Unassembled WGS sequence"/>
</dbReference>
<comment type="cofactor">
    <cofactor evidence="1">
        <name>Mg(2+)</name>
        <dbReference type="ChEBI" id="CHEBI:18420"/>
    </cofactor>
</comment>
<keyword evidence="8" id="KW-1185">Reference proteome</keyword>
<proteinExistence type="inferred from homology"/>
<evidence type="ECO:0000256" key="5">
    <source>
        <dbReference type="RuleBase" id="RU003476"/>
    </source>
</evidence>
<dbReference type="PROSITE" id="PS51462">
    <property type="entry name" value="NUDIX"/>
    <property type="match status" value="1"/>
</dbReference>
<dbReference type="PRINTS" id="PR00502">
    <property type="entry name" value="NUDIXFAMILY"/>
</dbReference>
<dbReference type="SUPFAM" id="SSF55729">
    <property type="entry name" value="Acyl-CoA N-acyltransferases (Nat)"/>
    <property type="match status" value="1"/>
</dbReference>
<dbReference type="GO" id="GO:0016787">
    <property type="term" value="F:hydrolase activity"/>
    <property type="evidence" value="ECO:0007669"/>
    <property type="project" value="UniProtKB-KW"/>
</dbReference>
<keyword evidence="4" id="KW-0460">Magnesium</keyword>
<evidence type="ECO:0000256" key="1">
    <source>
        <dbReference type="ARBA" id="ARBA00001946"/>
    </source>
</evidence>
<dbReference type="InterPro" id="IPR000086">
    <property type="entry name" value="NUDIX_hydrolase_dom"/>
</dbReference>
<dbReference type="OrthoDB" id="4247482at2"/>
<dbReference type="InterPro" id="IPR016181">
    <property type="entry name" value="Acyl_CoA_acyltransferase"/>
</dbReference>
<dbReference type="PROSITE" id="PS00893">
    <property type="entry name" value="NUDIX_BOX"/>
    <property type="match status" value="1"/>
</dbReference>
<comment type="similarity">
    <text evidence="2 5">Belongs to the Nudix hydrolase family.</text>
</comment>
<protein>
    <submittedName>
        <fullName evidence="7">NUDIX hydrolase</fullName>
    </submittedName>
</protein>
<dbReference type="Gene3D" id="3.40.630.30">
    <property type="match status" value="1"/>
</dbReference>
<evidence type="ECO:0000313" key="7">
    <source>
        <dbReference type="EMBL" id="TRY17429.1"/>
    </source>
</evidence>
<dbReference type="InterPro" id="IPR015797">
    <property type="entry name" value="NUDIX_hydrolase-like_dom_sf"/>
</dbReference>
<dbReference type="AlphaFoldDB" id="A0A553JYA6"/>
<dbReference type="PANTHER" id="PTHR43046:SF12">
    <property type="entry name" value="GDP-MANNOSE MANNOSYL HYDROLASE"/>
    <property type="match status" value="1"/>
</dbReference>
<reference evidence="7 8" key="1">
    <citation type="submission" date="2019-07" db="EMBL/GenBank/DDBJ databases">
        <authorList>
            <person name="Zhou L.-Y."/>
        </authorList>
    </citation>
    <scope>NUCLEOTIDE SEQUENCE [LARGE SCALE GENOMIC DNA]</scope>
    <source>
        <strain evidence="7 8">YIM 101269</strain>
    </source>
</reference>
<name>A0A553JYA6_9ACTN</name>
<dbReference type="CDD" id="cd18876">
    <property type="entry name" value="NUDIX_Hydrolase"/>
    <property type="match status" value="1"/>
</dbReference>
<organism evidence="7 8">
    <name type="scientific">Tessaracoccus rhinocerotis</name>
    <dbReference type="NCBI Taxonomy" id="1689449"/>
    <lineage>
        <taxon>Bacteria</taxon>
        <taxon>Bacillati</taxon>
        <taxon>Actinomycetota</taxon>
        <taxon>Actinomycetes</taxon>
        <taxon>Propionibacteriales</taxon>
        <taxon>Propionibacteriaceae</taxon>
        <taxon>Tessaracoccus</taxon>
    </lineage>
</organism>
<keyword evidence="3 5" id="KW-0378">Hydrolase</keyword>
<evidence type="ECO:0000256" key="2">
    <source>
        <dbReference type="ARBA" id="ARBA00005582"/>
    </source>
</evidence>
<evidence type="ECO:0000259" key="6">
    <source>
        <dbReference type="PROSITE" id="PS51462"/>
    </source>
</evidence>
<feature type="domain" description="Nudix hydrolase" evidence="6">
    <location>
        <begin position="115"/>
        <end position="245"/>
    </location>
</feature>
<gene>
    <name evidence="7" type="ORF">FOJ82_12915</name>
</gene>
<dbReference type="InterPro" id="IPR020476">
    <property type="entry name" value="Nudix_hydrolase"/>
</dbReference>
<comment type="caution">
    <text evidence="7">The sequence shown here is derived from an EMBL/GenBank/DDBJ whole genome shotgun (WGS) entry which is preliminary data.</text>
</comment>
<evidence type="ECO:0000256" key="4">
    <source>
        <dbReference type="ARBA" id="ARBA00022842"/>
    </source>
</evidence>
<dbReference type="InterPro" id="IPR020084">
    <property type="entry name" value="NUDIX_hydrolase_CS"/>
</dbReference>
<accession>A0A553JYA6</accession>
<dbReference type="EMBL" id="VKKG01000005">
    <property type="protein sequence ID" value="TRY17429.1"/>
    <property type="molecule type" value="Genomic_DNA"/>
</dbReference>